<dbReference type="PROSITE" id="PS50280">
    <property type="entry name" value="SET"/>
    <property type="match status" value="1"/>
</dbReference>
<evidence type="ECO:0000259" key="1">
    <source>
        <dbReference type="PROSITE" id="PS50280"/>
    </source>
</evidence>
<dbReference type="Pfam" id="PF00856">
    <property type="entry name" value="SET"/>
    <property type="match status" value="1"/>
</dbReference>
<dbReference type="PANTHER" id="PTHR47332">
    <property type="entry name" value="SET DOMAIN-CONTAINING PROTEIN 5"/>
    <property type="match status" value="1"/>
</dbReference>
<dbReference type="OrthoDB" id="265717at2759"/>
<dbReference type="InterPro" id="IPR046341">
    <property type="entry name" value="SET_dom_sf"/>
</dbReference>
<accession>W3XE36</accession>
<dbReference type="HOGENOM" id="CLU_028281_0_3_1"/>
<dbReference type="GeneID" id="19270571"/>
<dbReference type="AlphaFoldDB" id="W3XE36"/>
<dbReference type="SMART" id="SM00317">
    <property type="entry name" value="SET"/>
    <property type="match status" value="1"/>
</dbReference>
<name>W3XE36_PESFW</name>
<organism evidence="2 3">
    <name type="scientific">Pestalotiopsis fici (strain W106-1 / CGMCC3.15140)</name>
    <dbReference type="NCBI Taxonomy" id="1229662"/>
    <lineage>
        <taxon>Eukaryota</taxon>
        <taxon>Fungi</taxon>
        <taxon>Dikarya</taxon>
        <taxon>Ascomycota</taxon>
        <taxon>Pezizomycotina</taxon>
        <taxon>Sordariomycetes</taxon>
        <taxon>Xylariomycetidae</taxon>
        <taxon>Amphisphaeriales</taxon>
        <taxon>Sporocadaceae</taxon>
        <taxon>Pestalotiopsis</taxon>
    </lineage>
</organism>
<dbReference type="InterPro" id="IPR053185">
    <property type="entry name" value="SET_domain_protein"/>
</dbReference>
<feature type="domain" description="SET" evidence="1">
    <location>
        <begin position="26"/>
        <end position="191"/>
    </location>
</feature>
<dbReference type="RefSeq" id="XP_007832330.1">
    <property type="nucleotide sequence ID" value="XM_007834139.1"/>
</dbReference>
<proteinExistence type="predicted"/>
<dbReference type="Proteomes" id="UP000030651">
    <property type="component" value="Unassembled WGS sequence"/>
</dbReference>
<dbReference type="KEGG" id="pfy:PFICI_05558"/>
<reference evidence="3" key="1">
    <citation type="journal article" date="2015" name="BMC Genomics">
        <title>Genomic and transcriptomic analysis of the endophytic fungus Pestalotiopsis fici reveals its lifestyle and high potential for synthesis of natural products.</title>
        <authorList>
            <person name="Wang X."/>
            <person name="Zhang X."/>
            <person name="Liu L."/>
            <person name="Xiang M."/>
            <person name="Wang W."/>
            <person name="Sun X."/>
            <person name="Che Y."/>
            <person name="Guo L."/>
            <person name="Liu G."/>
            <person name="Guo L."/>
            <person name="Wang C."/>
            <person name="Yin W.B."/>
            <person name="Stadler M."/>
            <person name="Zhang X."/>
            <person name="Liu X."/>
        </authorList>
    </citation>
    <scope>NUCLEOTIDE SEQUENCE [LARGE SCALE GENOMIC DNA]</scope>
    <source>
        <strain evidence="3">W106-1 / CGMCC3.15140</strain>
    </source>
</reference>
<dbReference type="OMA" id="PNVFHRY"/>
<evidence type="ECO:0000313" key="3">
    <source>
        <dbReference type="Proteomes" id="UP000030651"/>
    </source>
</evidence>
<dbReference type="CDD" id="cd20071">
    <property type="entry name" value="SET_SMYD"/>
    <property type="match status" value="1"/>
</dbReference>
<evidence type="ECO:0000313" key="2">
    <source>
        <dbReference type="EMBL" id="ETS83682.1"/>
    </source>
</evidence>
<dbReference type="eggNOG" id="KOG2084">
    <property type="taxonomic scope" value="Eukaryota"/>
</dbReference>
<sequence>MAVTELEKPSPCEDRGAAVPTFVRDDLYEERDTGGAGIAVFATSCIASGTRLFCEQPLIAVPGEATQLGVFRAVAALPGPDQQAYWELAACSKPSKDLEWITELRQSSGEDESFNALVEAHERAWSIYETNRFNMRFPNGDRKFGVFYKAARLNHSCSPNVFHRYNPLINRLTIHALRDIQPGEELNTSYIDICHPTATRRQILKDWGFKCQCSACESSDSQRDLLSKRIEDVMVKLRKREDKVKSRPHPWEAKEYSRSMALIEKGLRLMEEHGMSETDTSGYLLSLAATYGARTGRHAEATEWAEKLVDVEMKCLGDDSNEYRAAVELGRRISEGSWSPF</sequence>
<dbReference type="Gene3D" id="1.25.40.10">
    <property type="entry name" value="Tetratricopeptide repeat domain"/>
    <property type="match status" value="1"/>
</dbReference>
<dbReference type="STRING" id="1229662.W3XE36"/>
<dbReference type="Gene3D" id="2.170.270.10">
    <property type="entry name" value="SET domain"/>
    <property type="match status" value="1"/>
</dbReference>
<dbReference type="InterPro" id="IPR011990">
    <property type="entry name" value="TPR-like_helical_dom_sf"/>
</dbReference>
<gene>
    <name evidence="2" type="ORF">PFICI_05558</name>
</gene>
<dbReference type="PANTHER" id="PTHR47332:SF4">
    <property type="entry name" value="SET DOMAIN-CONTAINING PROTEIN 5"/>
    <property type="match status" value="1"/>
</dbReference>
<dbReference type="SUPFAM" id="SSF82199">
    <property type="entry name" value="SET domain"/>
    <property type="match status" value="1"/>
</dbReference>
<dbReference type="EMBL" id="KI912111">
    <property type="protein sequence ID" value="ETS83682.1"/>
    <property type="molecule type" value="Genomic_DNA"/>
</dbReference>
<protein>
    <recommendedName>
        <fullName evidence="1">SET domain-containing protein</fullName>
    </recommendedName>
</protein>
<dbReference type="InParanoid" id="W3XE36"/>
<dbReference type="InterPro" id="IPR001214">
    <property type="entry name" value="SET_dom"/>
</dbReference>
<keyword evidence="3" id="KW-1185">Reference proteome</keyword>